<dbReference type="Proteomes" id="UP001303532">
    <property type="component" value="Chromosome"/>
</dbReference>
<gene>
    <name evidence="1" type="ORF">PGH26_01875</name>
</gene>
<protein>
    <recommendedName>
        <fullName evidence="3">Transposase</fullName>
    </recommendedName>
</protein>
<sequence length="73" mass="8524">MVLLGERWIGREIGSGLEEVYCRGNGAVRWRYRALTWLDRALSRQQRALTPLNGAVSRRQRAVTWLNRALSRR</sequence>
<evidence type="ECO:0000313" key="2">
    <source>
        <dbReference type="Proteomes" id="UP001303532"/>
    </source>
</evidence>
<proteinExistence type="predicted"/>
<accession>A0ABZ0KWD1</accession>
<keyword evidence="2" id="KW-1185">Reference proteome</keyword>
<dbReference type="RefSeq" id="WP_323692342.1">
    <property type="nucleotide sequence ID" value="NZ_CP116341.1"/>
</dbReference>
<organism evidence="1 2">
    <name type="scientific">Sporosarcina jeotgali</name>
    <dbReference type="NCBI Taxonomy" id="3020056"/>
    <lineage>
        <taxon>Bacteria</taxon>
        <taxon>Bacillati</taxon>
        <taxon>Bacillota</taxon>
        <taxon>Bacilli</taxon>
        <taxon>Bacillales</taxon>
        <taxon>Caryophanaceae</taxon>
        <taxon>Sporosarcina</taxon>
    </lineage>
</organism>
<name>A0ABZ0KWD1_9BACL</name>
<dbReference type="EMBL" id="CP116341">
    <property type="protein sequence ID" value="WOV84696.1"/>
    <property type="molecule type" value="Genomic_DNA"/>
</dbReference>
<reference evidence="1 2" key="1">
    <citation type="submission" date="2023-01" db="EMBL/GenBank/DDBJ databases">
        <title>Sporosarcina sp. nov., isolated from Korean tranditional fermented seafood 'Jeotgal'.</title>
        <authorList>
            <person name="Yang A.-I."/>
        </authorList>
    </citation>
    <scope>NUCLEOTIDE SEQUENCE [LARGE SCALE GENOMIC DNA]</scope>
    <source>
        <strain evidence="1 2">B2O-1</strain>
    </source>
</reference>
<evidence type="ECO:0000313" key="1">
    <source>
        <dbReference type="EMBL" id="WOV84696.1"/>
    </source>
</evidence>
<evidence type="ECO:0008006" key="3">
    <source>
        <dbReference type="Google" id="ProtNLM"/>
    </source>
</evidence>